<name>A0A8X6IGM4_9ARAC</name>
<proteinExistence type="predicted"/>
<evidence type="ECO:0000313" key="3">
    <source>
        <dbReference type="Proteomes" id="UP000886998"/>
    </source>
</evidence>
<organism evidence="2 3">
    <name type="scientific">Trichonephila inaurata madagascariensis</name>
    <dbReference type="NCBI Taxonomy" id="2747483"/>
    <lineage>
        <taxon>Eukaryota</taxon>
        <taxon>Metazoa</taxon>
        <taxon>Ecdysozoa</taxon>
        <taxon>Arthropoda</taxon>
        <taxon>Chelicerata</taxon>
        <taxon>Arachnida</taxon>
        <taxon>Araneae</taxon>
        <taxon>Araneomorphae</taxon>
        <taxon>Entelegynae</taxon>
        <taxon>Araneoidea</taxon>
        <taxon>Nephilidae</taxon>
        <taxon>Trichonephila</taxon>
        <taxon>Trichonephila inaurata</taxon>
    </lineage>
</organism>
<keyword evidence="1" id="KW-0732">Signal</keyword>
<comment type="caution">
    <text evidence="2">The sequence shown here is derived from an EMBL/GenBank/DDBJ whole genome shotgun (WGS) entry which is preliminary data.</text>
</comment>
<accession>A0A8X6IGM4</accession>
<reference evidence="2" key="1">
    <citation type="submission" date="2020-08" db="EMBL/GenBank/DDBJ databases">
        <title>Multicomponent nature underlies the extraordinary mechanical properties of spider dragline silk.</title>
        <authorList>
            <person name="Kono N."/>
            <person name="Nakamura H."/>
            <person name="Mori M."/>
            <person name="Yoshida Y."/>
            <person name="Ohtoshi R."/>
            <person name="Malay A.D."/>
            <person name="Moran D.A.P."/>
            <person name="Tomita M."/>
            <person name="Numata K."/>
            <person name="Arakawa K."/>
        </authorList>
    </citation>
    <scope>NUCLEOTIDE SEQUENCE</scope>
</reference>
<sequence length="143" mass="15120">MLNPLYVFIGCFLCAALAAVMPPDSSELPSSTPESAPGPRLKMLLNSFSVDIVDGATGPKPPAGSRKRLNRCCPYCCAALKLLLPGYSPCLSGVLGYGLLLWLLPPFWFGGSWTRAGLRSTGLGYGYGAAFGGGNRKIFKKSI</sequence>
<dbReference type="Proteomes" id="UP000886998">
    <property type="component" value="Unassembled WGS sequence"/>
</dbReference>
<dbReference type="EMBL" id="BMAV01025739">
    <property type="protein sequence ID" value="GFS44173.1"/>
    <property type="molecule type" value="Genomic_DNA"/>
</dbReference>
<dbReference type="AlphaFoldDB" id="A0A8X6IGM4"/>
<gene>
    <name evidence="2" type="ORF">TNIN_157721</name>
</gene>
<feature type="signal peptide" evidence="1">
    <location>
        <begin position="1"/>
        <end position="18"/>
    </location>
</feature>
<evidence type="ECO:0000256" key="1">
    <source>
        <dbReference type="SAM" id="SignalP"/>
    </source>
</evidence>
<evidence type="ECO:0000313" key="2">
    <source>
        <dbReference type="EMBL" id="GFS44173.1"/>
    </source>
</evidence>
<keyword evidence="3" id="KW-1185">Reference proteome</keyword>
<feature type="chain" id="PRO_5036463422" evidence="1">
    <location>
        <begin position="19"/>
        <end position="143"/>
    </location>
</feature>
<protein>
    <submittedName>
        <fullName evidence="2">Uncharacterized protein</fullName>
    </submittedName>
</protein>